<dbReference type="Proteomes" id="UP000282388">
    <property type="component" value="Unassembled WGS sequence"/>
</dbReference>
<gene>
    <name evidence="2" type="ORF">D7V32_00280</name>
</gene>
<reference evidence="2 3" key="1">
    <citation type="submission" date="2018-09" db="EMBL/GenBank/DDBJ databases">
        <title>The draft genome of Acinetobacter spp. strains.</title>
        <authorList>
            <person name="Qin J."/>
            <person name="Feng Y."/>
            <person name="Zong Z."/>
        </authorList>
    </citation>
    <scope>NUCLEOTIDE SEQUENCE [LARGE SCALE GENOMIC DNA]</scope>
    <source>
        <strain evidence="2 3">WCHAc060012</strain>
    </source>
</reference>
<dbReference type="SUPFAM" id="SSF55729">
    <property type="entry name" value="Acyl-CoA N-acyltransferases (Nat)"/>
    <property type="match status" value="1"/>
</dbReference>
<evidence type="ECO:0000313" key="2">
    <source>
        <dbReference type="EMBL" id="RKG34545.1"/>
    </source>
</evidence>
<comment type="caution">
    <text evidence="2">The sequence shown here is derived from an EMBL/GenBank/DDBJ whole genome shotgun (WGS) entry which is preliminary data.</text>
</comment>
<accession>A0A3A8EIY5</accession>
<dbReference type="InterPro" id="IPR052564">
    <property type="entry name" value="N-acetyltrans/Recomb-assoc"/>
</dbReference>
<name>A0A3A8EIY5_9GAMM</name>
<keyword evidence="2" id="KW-0808">Transferase</keyword>
<sequence length="146" mass="16920">MIREAKIEDIPAILKMVHESIRSCVQDHNRNESEIQIWLEKFNQSNLMLLMLYNDSWVYIEQNHIAGFLLVNDAGKILLNYIAPEMQQQGIGTALLVNICEKLKDKNVQQMTLRSTHTALPFYQKQGFELAQKDEADQVNLIKYLA</sequence>
<feature type="domain" description="N-acetyltransferase" evidence="1">
    <location>
        <begin position="1"/>
        <end position="146"/>
    </location>
</feature>
<protein>
    <submittedName>
        <fullName evidence="2">GNAT family N-acetyltransferase</fullName>
    </submittedName>
</protein>
<dbReference type="Gene3D" id="3.40.630.30">
    <property type="match status" value="1"/>
</dbReference>
<dbReference type="InterPro" id="IPR016181">
    <property type="entry name" value="Acyl_CoA_acyltransferase"/>
</dbReference>
<organism evidence="2 3">
    <name type="scientific">Acinetobacter tianfuensis</name>
    <dbReference type="NCBI Taxonomy" id="2419603"/>
    <lineage>
        <taxon>Bacteria</taxon>
        <taxon>Pseudomonadati</taxon>
        <taxon>Pseudomonadota</taxon>
        <taxon>Gammaproteobacteria</taxon>
        <taxon>Moraxellales</taxon>
        <taxon>Moraxellaceae</taxon>
        <taxon>Acinetobacter</taxon>
    </lineage>
</organism>
<dbReference type="RefSeq" id="WP_120400929.1">
    <property type="nucleotide sequence ID" value="NZ_RAXV01000001.1"/>
</dbReference>
<evidence type="ECO:0000259" key="1">
    <source>
        <dbReference type="PROSITE" id="PS51186"/>
    </source>
</evidence>
<evidence type="ECO:0000313" key="3">
    <source>
        <dbReference type="Proteomes" id="UP000282388"/>
    </source>
</evidence>
<dbReference type="OrthoDB" id="5355033at2"/>
<proteinExistence type="predicted"/>
<dbReference type="AlphaFoldDB" id="A0A3A8EIY5"/>
<dbReference type="GO" id="GO:0016747">
    <property type="term" value="F:acyltransferase activity, transferring groups other than amino-acyl groups"/>
    <property type="evidence" value="ECO:0007669"/>
    <property type="project" value="InterPro"/>
</dbReference>
<dbReference type="PROSITE" id="PS51186">
    <property type="entry name" value="GNAT"/>
    <property type="match status" value="1"/>
</dbReference>
<dbReference type="PANTHER" id="PTHR43451">
    <property type="entry name" value="ACETYLTRANSFERASE (GNAT) FAMILY PROTEIN"/>
    <property type="match status" value="1"/>
</dbReference>
<dbReference type="Pfam" id="PF13673">
    <property type="entry name" value="Acetyltransf_10"/>
    <property type="match status" value="1"/>
</dbReference>
<dbReference type="EMBL" id="RAXV01000001">
    <property type="protein sequence ID" value="RKG34545.1"/>
    <property type="molecule type" value="Genomic_DNA"/>
</dbReference>
<keyword evidence="3" id="KW-1185">Reference proteome</keyword>
<dbReference type="PANTHER" id="PTHR43451:SF1">
    <property type="entry name" value="ACETYLTRANSFERASE"/>
    <property type="match status" value="1"/>
</dbReference>
<dbReference type="CDD" id="cd04301">
    <property type="entry name" value="NAT_SF"/>
    <property type="match status" value="1"/>
</dbReference>
<dbReference type="InterPro" id="IPR000182">
    <property type="entry name" value="GNAT_dom"/>
</dbReference>